<evidence type="ECO:0000259" key="7">
    <source>
        <dbReference type="PROSITE" id="PS50066"/>
    </source>
</evidence>
<proteinExistence type="predicted"/>
<comment type="subcellular location">
    <subcellularLocation>
        <location evidence="1">Nucleus</location>
    </subcellularLocation>
</comment>
<feature type="compositionally biased region" description="Polar residues" evidence="6">
    <location>
        <begin position="160"/>
        <end position="172"/>
    </location>
</feature>
<gene>
    <name evidence="8" type="ORF">RJ639_031248</name>
</gene>
<organism evidence="8 9">
    <name type="scientific">Escallonia herrerae</name>
    <dbReference type="NCBI Taxonomy" id="1293975"/>
    <lineage>
        <taxon>Eukaryota</taxon>
        <taxon>Viridiplantae</taxon>
        <taxon>Streptophyta</taxon>
        <taxon>Embryophyta</taxon>
        <taxon>Tracheophyta</taxon>
        <taxon>Spermatophyta</taxon>
        <taxon>Magnoliopsida</taxon>
        <taxon>eudicotyledons</taxon>
        <taxon>Gunneridae</taxon>
        <taxon>Pentapetalae</taxon>
        <taxon>asterids</taxon>
        <taxon>campanulids</taxon>
        <taxon>Escalloniales</taxon>
        <taxon>Escalloniaceae</taxon>
        <taxon>Escallonia</taxon>
    </lineage>
</organism>
<comment type="caution">
    <text evidence="8">The sequence shown here is derived from an EMBL/GenBank/DDBJ whole genome shotgun (WGS) entry which is preliminary data.</text>
</comment>
<keyword evidence="5" id="KW-0539">Nucleus</keyword>
<keyword evidence="4" id="KW-0804">Transcription</keyword>
<dbReference type="EMBL" id="JAVXUP010000151">
    <property type="protein sequence ID" value="KAK3036276.1"/>
    <property type="molecule type" value="Genomic_DNA"/>
</dbReference>
<dbReference type="InterPro" id="IPR036879">
    <property type="entry name" value="TF_MADSbox_sf"/>
</dbReference>
<evidence type="ECO:0000256" key="6">
    <source>
        <dbReference type="SAM" id="MobiDB-lite"/>
    </source>
</evidence>
<evidence type="ECO:0000256" key="1">
    <source>
        <dbReference type="ARBA" id="ARBA00004123"/>
    </source>
</evidence>
<dbReference type="InterPro" id="IPR002100">
    <property type="entry name" value="TF_MADSbox"/>
</dbReference>
<dbReference type="AlphaFoldDB" id="A0AA88WXV1"/>
<keyword evidence="3" id="KW-0238">DNA-binding</keyword>
<evidence type="ECO:0000256" key="3">
    <source>
        <dbReference type="ARBA" id="ARBA00023125"/>
    </source>
</evidence>
<evidence type="ECO:0000313" key="9">
    <source>
        <dbReference type="Proteomes" id="UP001188597"/>
    </source>
</evidence>
<dbReference type="GO" id="GO:0005634">
    <property type="term" value="C:nucleus"/>
    <property type="evidence" value="ECO:0007669"/>
    <property type="project" value="UniProtKB-SubCell"/>
</dbReference>
<keyword evidence="9" id="KW-1185">Reference proteome</keyword>
<reference evidence="8" key="1">
    <citation type="submission" date="2022-12" db="EMBL/GenBank/DDBJ databases">
        <title>Draft genome assemblies for two species of Escallonia (Escalloniales).</title>
        <authorList>
            <person name="Chanderbali A."/>
            <person name="Dervinis C."/>
            <person name="Anghel I."/>
            <person name="Soltis D."/>
            <person name="Soltis P."/>
            <person name="Zapata F."/>
        </authorList>
    </citation>
    <scope>NUCLEOTIDE SEQUENCE</scope>
    <source>
        <strain evidence="8">UCBG64.0493</strain>
        <tissue evidence="8">Leaf</tissue>
    </source>
</reference>
<dbReference type="Pfam" id="PF00319">
    <property type="entry name" value="SRF-TF"/>
    <property type="match status" value="1"/>
</dbReference>
<protein>
    <recommendedName>
        <fullName evidence="7">MADS-box domain-containing protein</fullName>
    </recommendedName>
</protein>
<evidence type="ECO:0000256" key="2">
    <source>
        <dbReference type="ARBA" id="ARBA00023015"/>
    </source>
</evidence>
<dbReference type="GO" id="GO:0003677">
    <property type="term" value="F:DNA binding"/>
    <property type="evidence" value="ECO:0007669"/>
    <property type="project" value="UniProtKB-KW"/>
</dbReference>
<keyword evidence="2" id="KW-0805">Transcription regulation</keyword>
<dbReference type="PROSITE" id="PS50066">
    <property type="entry name" value="MADS_BOX_2"/>
    <property type="match status" value="1"/>
</dbReference>
<dbReference type="GO" id="GO:0046983">
    <property type="term" value="F:protein dimerization activity"/>
    <property type="evidence" value="ECO:0007669"/>
    <property type="project" value="InterPro"/>
</dbReference>
<feature type="domain" description="MADS-box" evidence="7">
    <location>
        <begin position="1"/>
        <end position="44"/>
    </location>
</feature>
<feature type="region of interest" description="Disordered" evidence="6">
    <location>
        <begin position="131"/>
        <end position="172"/>
    </location>
</feature>
<dbReference type="SUPFAM" id="SSF55455">
    <property type="entry name" value="SRF-like"/>
    <property type="match status" value="1"/>
</dbReference>
<name>A0AA88WXV1_9ASTE</name>
<dbReference type="Proteomes" id="UP001188597">
    <property type="component" value="Unassembled WGS sequence"/>
</dbReference>
<evidence type="ECO:0000256" key="5">
    <source>
        <dbReference type="ARBA" id="ARBA00023242"/>
    </source>
</evidence>
<sequence length="172" mass="18264">MELKRAAKESDSILTFSRRRQGVFKKAHKLHKKTSTNTTVLLFSPAVGFAPTTTLPSMPPSKRNGRFGVQELGGGTAEDPVGAPLPDEEQLDNSIAVDYEGPPVDLVNLDSISNSPILSVSDSKAAAAFPAIPKPSTRFSRVPNGGTISRQSAKRRPSSDNELSTSSACNGE</sequence>
<dbReference type="Gene3D" id="3.40.1810.10">
    <property type="entry name" value="Transcription factor, MADS-box"/>
    <property type="match status" value="1"/>
</dbReference>
<feature type="region of interest" description="Disordered" evidence="6">
    <location>
        <begin position="54"/>
        <end position="88"/>
    </location>
</feature>
<evidence type="ECO:0000313" key="8">
    <source>
        <dbReference type="EMBL" id="KAK3036276.1"/>
    </source>
</evidence>
<accession>A0AA88WXV1</accession>
<evidence type="ECO:0000256" key="4">
    <source>
        <dbReference type="ARBA" id="ARBA00023163"/>
    </source>
</evidence>